<reference evidence="1" key="1">
    <citation type="journal article" date="2014" name="Front. Microbiol.">
        <title>High frequency of phylogenetically diverse reductive dehalogenase-homologous genes in deep subseafloor sedimentary metagenomes.</title>
        <authorList>
            <person name="Kawai M."/>
            <person name="Futagami T."/>
            <person name="Toyoda A."/>
            <person name="Takaki Y."/>
            <person name="Nishi S."/>
            <person name="Hori S."/>
            <person name="Arai W."/>
            <person name="Tsubouchi T."/>
            <person name="Morono Y."/>
            <person name="Uchiyama I."/>
            <person name="Ito T."/>
            <person name="Fujiyama A."/>
            <person name="Inagaki F."/>
            <person name="Takami H."/>
        </authorList>
    </citation>
    <scope>NUCLEOTIDE SEQUENCE</scope>
    <source>
        <strain evidence="1">Expedition CK06-06</strain>
    </source>
</reference>
<feature type="non-terminal residue" evidence="1">
    <location>
        <position position="65"/>
    </location>
</feature>
<dbReference type="Gene3D" id="2.130.10.10">
    <property type="entry name" value="YVTN repeat-like/Quinoprotein amine dehydrogenase"/>
    <property type="match status" value="1"/>
</dbReference>
<organism evidence="1">
    <name type="scientific">marine sediment metagenome</name>
    <dbReference type="NCBI Taxonomy" id="412755"/>
    <lineage>
        <taxon>unclassified sequences</taxon>
        <taxon>metagenomes</taxon>
        <taxon>ecological metagenomes</taxon>
    </lineage>
</organism>
<dbReference type="InterPro" id="IPR011964">
    <property type="entry name" value="YVTN_b-propeller_repeat"/>
</dbReference>
<dbReference type="InterPro" id="IPR011045">
    <property type="entry name" value="N2O_reductase_N"/>
</dbReference>
<evidence type="ECO:0000313" key="1">
    <source>
        <dbReference type="EMBL" id="GAG26177.1"/>
    </source>
</evidence>
<dbReference type="EMBL" id="BARS01030833">
    <property type="protein sequence ID" value="GAG26177.1"/>
    <property type="molecule type" value="Genomic_DNA"/>
</dbReference>
<dbReference type="NCBIfam" id="TIGR02276">
    <property type="entry name" value="beta_rpt_yvtn"/>
    <property type="match status" value="1"/>
</dbReference>
<gene>
    <name evidence="1" type="ORF">S01H1_48038</name>
</gene>
<dbReference type="InterPro" id="IPR015943">
    <property type="entry name" value="WD40/YVTN_repeat-like_dom_sf"/>
</dbReference>
<protein>
    <submittedName>
        <fullName evidence="1">Uncharacterized protein</fullName>
    </submittedName>
</protein>
<comment type="caution">
    <text evidence="1">The sequence shown here is derived from an EMBL/GenBank/DDBJ whole genome shotgun (WGS) entry which is preliminary data.</text>
</comment>
<dbReference type="SUPFAM" id="SSF50974">
    <property type="entry name" value="Nitrous oxide reductase, N-terminal domain"/>
    <property type="match status" value="1"/>
</dbReference>
<dbReference type="AlphaFoldDB" id="X0WSJ1"/>
<name>X0WSJ1_9ZZZZ</name>
<sequence>MKPVIARFCLAIWVTSLMLATAATASAQVFGYITNNLDRTVSVIDTTSDTVVATIDVGIPYPYGV</sequence>
<proteinExistence type="predicted"/>
<accession>X0WSJ1</accession>